<name>A0A177V5Y0_9BASI</name>
<feature type="compositionally biased region" description="Acidic residues" evidence="3">
    <location>
        <begin position="184"/>
        <end position="203"/>
    </location>
</feature>
<dbReference type="Pfam" id="PF10273">
    <property type="entry name" value="WGG"/>
    <property type="match status" value="1"/>
</dbReference>
<proteinExistence type="inferred from homology"/>
<evidence type="ECO:0000313" key="5">
    <source>
        <dbReference type="EMBL" id="KAE8261885.1"/>
    </source>
</evidence>
<evidence type="ECO:0000313" key="6">
    <source>
        <dbReference type="Proteomes" id="UP000077671"/>
    </source>
</evidence>
<accession>A0A177V5Y0</accession>
<evidence type="ECO:0000313" key="7">
    <source>
        <dbReference type="Proteomes" id="UP000836402"/>
    </source>
</evidence>
<feature type="compositionally biased region" description="Acidic residues" evidence="3">
    <location>
        <begin position="217"/>
        <end position="230"/>
    </location>
</feature>
<evidence type="ECO:0000256" key="3">
    <source>
        <dbReference type="SAM" id="MobiDB-lite"/>
    </source>
</evidence>
<evidence type="ECO:0000313" key="4">
    <source>
        <dbReference type="EMBL" id="CAD6945161.1"/>
    </source>
</evidence>
<comment type="caution">
    <text evidence="5">The sequence shown here is derived from an EMBL/GenBank/DDBJ whole genome shotgun (WGS) entry which is preliminary data.</text>
</comment>
<evidence type="ECO:0008006" key="8">
    <source>
        <dbReference type="Google" id="ProtNLM"/>
    </source>
</evidence>
<feature type="region of interest" description="Disordered" evidence="3">
    <location>
        <begin position="174"/>
        <end position="242"/>
    </location>
</feature>
<organism evidence="5 6">
    <name type="scientific">Tilletia caries</name>
    <name type="common">wheat bunt fungus</name>
    <dbReference type="NCBI Taxonomy" id="13290"/>
    <lineage>
        <taxon>Eukaryota</taxon>
        <taxon>Fungi</taxon>
        <taxon>Dikarya</taxon>
        <taxon>Basidiomycota</taxon>
        <taxon>Ustilaginomycotina</taxon>
        <taxon>Exobasidiomycetes</taxon>
        <taxon>Tilletiales</taxon>
        <taxon>Tilletiaceae</taxon>
        <taxon>Tilletia</taxon>
    </lineage>
</organism>
<dbReference type="InterPro" id="IPR019398">
    <property type="entry name" value="Pre-rRNA_process_TSR2"/>
</dbReference>
<dbReference type="EMBL" id="LWDD02000307">
    <property type="protein sequence ID" value="KAE8261885.1"/>
    <property type="molecule type" value="Genomic_DNA"/>
</dbReference>
<sequence>MASSASAPAKPPAASSVQFARAVLLRFSIWPTLKTAVAEQWGGPDSQDKRDFLVGHLVDEFGMPESPSNTNANANPGSSSSAAAAAASTSSSASASASELVPEGIDVDDLHDILQDYVEQEYECRIEDDSVFPVARDIVALHRAIFITSLTDGGAEERKLMEELEGAASRLRGVKIETQRQSDVADDDDDDDDYEDEDDDEDGQAGQREQGQQREAEDVEMQEPEVDEDGFTTVRNNRRRRP</sequence>
<gene>
    <name evidence="5" type="ORF">A4X03_0g2889</name>
    <name evidence="4" type="ORF">JKIAZH3_G8130</name>
</gene>
<reference evidence="5" key="2">
    <citation type="journal article" date="2019" name="IMA Fungus">
        <title>Genome sequencing and comparison of five Tilletia species to identify candidate genes for the detection of regulated species infecting wheat.</title>
        <authorList>
            <person name="Nguyen H.D.T."/>
            <person name="Sultana T."/>
            <person name="Kesanakurti P."/>
            <person name="Hambleton S."/>
        </authorList>
    </citation>
    <scope>NUCLEOTIDE SEQUENCE</scope>
    <source>
        <strain evidence="5">DAOMC 238032</strain>
    </source>
</reference>
<reference evidence="4" key="3">
    <citation type="submission" date="2020-10" db="EMBL/GenBank/DDBJ databases">
        <authorList>
            <person name="Sedaghatjoo S."/>
        </authorList>
    </citation>
    <scope>NUCLEOTIDE SEQUENCE</scope>
    <source>
        <strain evidence="4">AZH3</strain>
    </source>
</reference>
<dbReference type="AlphaFoldDB" id="A0A177V5Y0"/>
<keyword evidence="2" id="KW-0698">rRNA processing</keyword>
<feature type="region of interest" description="Disordered" evidence="3">
    <location>
        <begin position="60"/>
        <end position="85"/>
    </location>
</feature>
<dbReference type="EMBL" id="CAJHJG010004852">
    <property type="protein sequence ID" value="CAD6945161.1"/>
    <property type="molecule type" value="Genomic_DNA"/>
</dbReference>
<dbReference type="GO" id="GO:0006364">
    <property type="term" value="P:rRNA processing"/>
    <property type="evidence" value="ECO:0007669"/>
    <property type="project" value="UniProtKB-KW"/>
</dbReference>
<evidence type="ECO:0000256" key="2">
    <source>
        <dbReference type="ARBA" id="ARBA00022552"/>
    </source>
</evidence>
<dbReference type="Proteomes" id="UP000836402">
    <property type="component" value="Unassembled WGS sequence"/>
</dbReference>
<protein>
    <recommendedName>
        <fullName evidence="8">Pre-rRNA-processing protein TSR2</fullName>
    </recommendedName>
</protein>
<reference evidence="5" key="1">
    <citation type="submission" date="2016-04" db="EMBL/GenBank/DDBJ databases">
        <authorList>
            <person name="Nguyen H.D."/>
            <person name="Kesanakurti P."/>
            <person name="Cullis J."/>
            <person name="Levesque C.A."/>
            <person name="Hambleton S."/>
        </authorList>
    </citation>
    <scope>NUCLEOTIDE SEQUENCE</scope>
    <source>
        <strain evidence="5">DAOMC 238032</strain>
    </source>
</reference>
<dbReference type="Proteomes" id="UP000077671">
    <property type="component" value="Unassembled WGS sequence"/>
</dbReference>
<dbReference type="PANTHER" id="PTHR21250">
    <property type="entry name" value="PRE-RRNA-PROCESSING PROTEIN TSR2 HOMOLOG"/>
    <property type="match status" value="1"/>
</dbReference>
<comment type="similarity">
    <text evidence="1">Belongs to the TSR2 family.</text>
</comment>
<feature type="compositionally biased region" description="Low complexity" evidence="3">
    <location>
        <begin position="66"/>
        <end position="85"/>
    </location>
</feature>
<keyword evidence="7" id="KW-1185">Reference proteome</keyword>
<evidence type="ECO:0000256" key="1">
    <source>
        <dbReference type="ARBA" id="ARBA00006524"/>
    </source>
</evidence>